<dbReference type="Pfam" id="PF18986">
    <property type="entry name" value="DUF5719"/>
    <property type="match status" value="1"/>
</dbReference>
<reference evidence="2" key="1">
    <citation type="journal article" date="2014" name="Int. J. Syst. Evol. Microbiol.">
        <title>Complete genome sequence of Corynebacterium casei LMG S-19264T (=DSM 44701T), isolated from a smear-ripened cheese.</title>
        <authorList>
            <consortium name="US DOE Joint Genome Institute (JGI-PGF)"/>
            <person name="Walter F."/>
            <person name="Albersmeier A."/>
            <person name="Kalinowski J."/>
            <person name="Ruckert C."/>
        </authorList>
    </citation>
    <scope>NUCLEOTIDE SEQUENCE</scope>
    <source>
        <strain evidence="2">CGMCC 4.7306</strain>
    </source>
</reference>
<name>A0A917SGU7_9ACTN</name>
<reference evidence="2" key="2">
    <citation type="submission" date="2020-09" db="EMBL/GenBank/DDBJ databases">
        <authorList>
            <person name="Sun Q."/>
            <person name="Zhou Y."/>
        </authorList>
    </citation>
    <scope>NUCLEOTIDE SEQUENCE</scope>
    <source>
        <strain evidence="2">CGMCC 4.7306</strain>
    </source>
</reference>
<keyword evidence="1" id="KW-0732">Signal</keyword>
<dbReference type="EMBL" id="BMMZ01000017">
    <property type="protein sequence ID" value="GGL81789.1"/>
    <property type="molecule type" value="Genomic_DNA"/>
</dbReference>
<dbReference type="AlphaFoldDB" id="A0A917SGU7"/>
<keyword evidence="3" id="KW-1185">Reference proteome</keyword>
<accession>A0A917SGU7</accession>
<evidence type="ECO:0000313" key="3">
    <source>
        <dbReference type="Proteomes" id="UP000613840"/>
    </source>
</evidence>
<dbReference type="Proteomes" id="UP000613840">
    <property type="component" value="Unassembled WGS sequence"/>
</dbReference>
<organism evidence="2 3">
    <name type="scientific">Microlunatus endophyticus</name>
    <dbReference type="NCBI Taxonomy" id="1716077"/>
    <lineage>
        <taxon>Bacteria</taxon>
        <taxon>Bacillati</taxon>
        <taxon>Actinomycetota</taxon>
        <taxon>Actinomycetes</taxon>
        <taxon>Propionibacteriales</taxon>
        <taxon>Propionibacteriaceae</taxon>
        <taxon>Microlunatus</taxon>
    </lineage>
</organism>
<evidence type="ECO:0000256" key="1">
    <source>
        <dbReference type="SAM" id="SignalP"/>
    </source>
</evidence>
<feature type="chain" id="PRO_5036689284" description="Choice-of-anchor A domain-containing protein" evidence="1">
    <location>
        <begin position="20"/>
        <end position="492"/>
    </location>
</feature>
<evidence type="ECO:0000313" key="2">
    <source>
        <dbReference type="EMBL" id="GGL81789.1"/>
    </source>
</evidence>
<protein>
    <recommendedName>
        <fullName evidence="4">Choice-of-anchor A domain-containing protein</fullName>
    </recommendedName>
</protein>
<dbReference type="InterPro" id="IPR043777">
    <property type="entry name" value="DUF5719"/>
</dbReference>
<dbReference type="RefSeq" id="WP_188898090.1">
    <property type="nucleotide sequence ID" value="NZ_BMMZ01000017.1"/>
</dbReference>
<evidence type="ECO:0008006" key="4">
    <source>
        <dbReference type="Google" id="ProtNLM"/>
    </source>
</evidence>
<sequence>MSRRSVPRAVRGPAVVAFAAVAAAAIAVAGTLVPTQRPDPTAAAVPIQGRTSSVCTTGTLGTGKGSDDSESQVFGASATAEVGATGTLTGRSLGAGDTSSPLLSIDRQGQSKTISSPDSSVVLVADGVMAGASAGMVYGQTDTGEDRGLSLGPCTAPVVEQWFTGLGATAALRSQLVLTNPDDRQAEVDLEFFGPHGLLTVPGASGLIIPAGTSRTLSLEDLLGSVSGSISVRVKASVGRVSAISRDLRADSHGDPTGVDWHPASAMPAGTQIIPAVPGGDGYRKLVIFNPGQRRADVKVEVLGPDGPFAPANAASVSIGPGGSTTVDVASGLAKTIGALRVTSSQPIVSAVQSERSASKEASDIAVTTAQSPVSGMGIAPATAIDGTETEFAISNGGTTASNADVTLYNADGVALYHEQVPVPAGASIERRVTQAGPAFLVLRAPVGSSLYGGVTLTQTSGSVAGLAAASFVTPGLAGRARVPVENPRVTQ</sequence>
<feature type="signal peptide" evidence="1">
    <location>
        <begin position="1"/>
        <end position="19"/>
    </location>
</feature>
<proteinExistence type="predicted"/>
<gene>
    <name evidence="2" type="ORF">GCM10011575_45090</name>
</gene>
<comment type="caution">
    <text evidence="2">The sequence shown here is derived from an EMBL/GenBank/DDBJ whole genome shotgun (WGS) entry which is preliminary data.</text>
</comment>